<sequence>MNLKFQRSQPLDGTMLDITSLWDLKWIVSLSPLLCVSFLFLVEKWFLSAPKSMPWWLGDKTGFLPRISACLRDWRQSVPGLKAGYSRFGSKGKFFVRPDALFRPEIMVPREYIRWVLEQPLDVLSVHEARYEKFALDFVLPEHDDAVDQVFLDTIHRKMTRNLMTLQPAFAEEVSRNMDAALGTDTENWVEANVWLTVEKTVFSAIMRILVGQSVCRSDVFREELNRFTKAFGYNSIFVGRILPKFLRSTVGWILSSFVLISQRKLVKTWFTPLVEERFTNLYKKSQDPHFDYTPPQDLITWASDALLATGNVERCSPYDLARRLAIMIPAAVPAIKITTTNTIYDILSSPPEMQVREHLYNEVTNALNTSPGKGWADQALLPRLVFLNSAIRETMRLNPVSVVTMERKVLPREGVTLPSGQHLPRGTWLGVPVVGVHSDENIYPDAATYDPFRFCNRKPGEEPPEKDAAAAQVTSTGVVNVTDTFLPFGAGKFACPGRWLAAHIVKLSTAYLLYNYEVKPLSRRPLNQAMFGTNMPDRQPTMMVRRRKH</sequence>
<evidence type="ECO:0000256" key="6">
    <source>
        <dbReference type="ARBA" id="ARBA00023004"/>
    </source>
</evidence>
<evidence type="ECO:0000256" key="4">
    <source>
        <dbReference type="ARBA" id="ARBA00022723"/>
    </source>
</evidence>
<reference evidence="10 11" key="1">
    <citation type="journal article" date="2016" name="Nat. Commun.">
        <title>Ectomycorrhizal ecology is imprinted in the genome of the dominant symbiotic fungus Cenococcum geophilum.</title>
        <authorList>
            <consortium name="DOE Joint Genome Institute"/>
            <person name="Peter M."/>
            <person name="Kohler A."/>
            <person name="Ohm R.A."/>
            <person name="Kuo A."/>
            <person name="Krutzmann J."/>
            <person name="Morin E."/>
            <person name="Arend M."/>
            <person name="Barry K.W."/>
            <person name="Binder M."/>
            <person name="Choi C."/>
            <person name="Clum A."/>
            <person name="Copeland A."/>
            <person name="Grisel N."/>
            <person name="Haridas S."/>
            <person name="Kipfer T."/>
            <person name="LaButti K."/>
            <person name="Lindquist E."/>
            <person name="Lipzen A."/>
            <person name="Maire R."/>
            <person name="Meier B."/>
            <person name="Mihaltcheva S."/>
            <person name="Molinier V."/>
            <person name="Murat C."/>
            <person name="Poggeler S."/>
            <person name="Quandt C.A."/>
            <person name="Sperisen C."/>
            <person name="Tritt A."/>
            <person name="Tisserant E."/>
            <person name="Crous P.W."/>
            <person name="Henrissat B."/>
            <person name="Nehls U."/>
            <person name="Egli S."/>
            <person name="Spatafora J.W."/>
            <person name="Grigoriev I.V."/>
            <person name="Martin F.M."/>
        </authorList>
    </citation>
    <scope>NUCLEOTIDE SEQUENCE [LARGE SCALE GENOMIC DNA]</scope>
    <source>
        <strain evidence="10 11">CBS 459.81</strain>
    </source>
</reference>
<dbReference type="CDD" id="cd11041">
    <property type="entry name" value="CYP503A1-like"/>
    <property type="match status" value="1"/>
</dbReference>
<evidence type="ECO:0000256" key="8">
    <source>
        <dbReference type="PIRSR" id="PIRSR602403-1"/>
    </source>
</evidence>
<dbReference type="PRINTS" id="PR00465">
    <property type="entry name" value="EP450IV"/>
</dbReference>
<evidence type="ECO:0000256" key="9">
    <source>
        <dbReference type="SAM" id="MobiDB-lite"/>
    </source>
</evidence>
<comment type="similarity">
    <text evidence="2">Belongs to the cytochrome P450 family.</text>
</comment>
<keyword evidence="4 8" id="KW-0479">Metal-binding</keyword>
<dbReference type="SUPFAM" id="SSF48264">
    <property type="entry name" value="Cytochrome P450"/>
    <property type="match status" value="1"/>
</dbReference>
<dbReference type="GO" id="GO:0004497">
    <property type="term" value="F:monooxygenase activity"/>
    <property type="evidence" value="ECO:0007669"/>
    <property type="project" value="UniProtKB-KW"/>
</dbReference>
<proteinExistence type="inferred from homology"/>
<dbReference type="PANTHER" id="PTHR46206">
    <property type="entry name" value="CYTOCHROME P450"/>
    <property type="match status" value="1"/>
</dbReference>
<dbReference type="GO" id="GO:0016705">
    <property type="term" value="F:oxidoreductase activity, acting on paired donors, with incorporation or reduction of molecular oxygen"/>
    <property type="evidence" value="ECO:0007669"/>
    <property type="project" value="InterPro"/>
</dbReference>
<dbReference type="PANTHER" id="PTHR46206:SF1">
    <property type="entry name" value="P450, PUTATIVE (EUROFUNG)-RELATED"/>
    <property type="match status" value="1"/>
</dbReference>
<keyword evidence="3 8" id="KW-0349">Heme</keyword>
<evidence type="ECO:0000256" key="2">
    <source>
        <dbReference type="ARBA" id="ARBA00010617"/>
    </source>
</evidence>
<keyword evidence="6 8" id="KW-0408">Iron</keyword>
<name>A0A8E2DXJ9_9PEZI</name>
<dbReference type="Gene3D" id="1.10.630.10">
    <property type="entry name" value="Cytochrome P450"/>
    <property type="match status" value="1"/>
</dbReference>
<dbReference type="OrthoDB" id="1844152at2759"/>
<evidence type="ECO:0000313" key="10">
    <source>
        <dbReference type="EMBL" id="OCK73536.1"/>
    </source>
</evidence>
<evidence type="ECO:0000256" key="1">
    <source>
        <dbReference type="ARBA" id="ARBA00001971"/>
    </source>
</evidence>
<dbReference type="InterPro" id="IPR036396">
    <property type="entry name" value="Cyt_P450_sf"/>
</dbReference>
<dbReference type="GO" id="GO:0005506">
    <property type="term" value="F:iron ion binding"/>
    <property type="evidence" value="ECO:0007669"/>
    <property type="project" value="InterPro"/>
</dbReference>
<keyword evidence="7" id="KW-0503">Monooxygenase</keyword>
<evidence type="ECO:0000313" key="11">
    <source>
        <dbReference type="Proteomes" id="UP000250266"/>
    </source>
</evidence>
<dbReference type="Pfam" id="PF00067">
    <property type="entry name" value="p450"/>
    <property type="match status" value="1"/>
</dbReference>
<keyword evidence="5" id="KW-0560">Oxidoreductase</keyword>
<feature type="binding site" description="axial binding residue" evidence="8">
    <location>
        <position position="496"/>
    </location>
    <ligand>
        <name>heme</name>
        <dbReference type="ChEBI" id="CHEBI:30413"/>
    </ligand>
    <ligandPart>
        <name>Fe</name>
        <dbReference type="ChEBI" id="CHEBI:18248"/>
    </ligandPart>
</feature>
<evidence type="ECO:0000256" key="3">
    <source>
        <dbReference type="ARBA" id="ARBA00022617"/>
    </source>
</evidence>
<feature type="region of interest" description="Disordered" evidence="9">
    <location>
        <begin position="530"/>
        <end position="550"/>
    </location>
</feature>
<organism evidence="10 11">
    <name type="scientific">Lepidopterella palustris CBS 459.81</name>
    <dbReference type="NCBI Taxonomy" id="1314670"/>
    <lineage>
        <taxon>Eukaryota</taxon>
        <taxon>Fungi</taxon>
        <taxon>Dikarya</taxon>
        <taxon>Ascomycota</taxon>
        <taxon>Pezizomycotina</taxon>
        <taxon>Dothideomycetes</taxon>
        <taxon>Pleosporomycetidae</taxon>
        <taxon>Mytilinidiales</taxon>
        <taxon>Argynnaceae</taxon>
        <taxon>Lepidopterella</taxon>
    </lineage>
</organism>
<evidence type="ECO:0000256" key="7">
    <source>
        <dbReference type="ARBA" id="ARBA00023033"/>
    </source>
</evidence>
<dbReference type="InterPro" id="IPR002403">
    <property type="entry name" value="Cyt_P450_E_grp-IV"/>
</dbReference>
<dbReference type="EMBL" id="KV745737">
    <property type="protein sequence ID" value="OCK73536.1"/>
    <property type="molecule type" value="Genomic_DNA"/>
</dbReference>
<gene>
    <name evidence="10" type="ORF">K432DRAFT_430538</name>
</gene>
<dbReference type="InterPro" id="IPR001128">
    <property type="entry name" value="Cyt_P450"/>
</dbReference>
<keyword evidence="11" id="KW-1185">Reference proteome</keyword>
<dbReference type="AlphaFoldDB" id="A0A8E2DXJ9"/>
<dbReference type="GO" id="GO:0020037">
    <property type="term" value="F:heme binding"/>
    <property type="evidence" value="ECO:0007669"/>
    <property type="project" value="InterPro"/>
</dbReference>
<accession>A0A8E2DXJ9</accession>
<comment type="cofactor">
    <cofactor evidence="1 8">
        <name>heme</name>
        <dbReference type="ChEBI" id="CHEBI:30413"/>
    </cofactor>
</comment>
<protein>
    <submittedName>
        <fullName evidence="10">Cytochrome P450</fullName>
    </submittedName>
</protein>
<dbReference type="Proteomes" id="UP000250266">
    <property type="component" value="Unassembled WGS sequence"/>
</dbReference>
<evidence type="ECO:0000256" key="5">
    <source>
        <dbReference type="ARBA" id="ARBA00023002"/>
    </source>
</evidence>